<organism evidence="2 3">
    <name type="scientific">Halopelagius inordinatus</name>
    <dbReference type="NCBI Taxonomy" id="553467"/>
    <lineage>
        <taxon>Archaea</taxon>
        <taxon>Methanobacteriati</taxon>
        <taxon>Methanobacteriota</taxon>
        <taxon>Stenosarchaea group</taxon>
        <taxon>Halobacteria</taxon>
        <taxon>Halobacteriales</taxon>
        <taxon>Haloferacaceae</taxon>
    </lineage>
</organism>
<protein>
    <recommendedName>
        <fullName evidence="4">Metal-binding protein</fullName>
    </recommendedName>
</protein>
<dbReference type="EMBL" id="FOOQ01000001">
    <property type="protein sequence ID" value="SFG12596.1"/>
    <property type="molecule type" value="Genomic_DNA"/>
</dbReference>
<keyword evidence="3" id="KW-1185">Reference proteome</keyword>
<name>A0A1I2PG26_9EURY</name>
<gene>
    <name evidence="2" type="ORF">SAMN04488063_1501</name>
</gene>
<evidence type="ECO:0000313" key="3">
    <source>
        <dbReference type="Proteomes" id="UP000198876"/>
    </source>
</evidence>
<dbReference type="OrthoDB" id="177623at2157"/>
<dbReference type="PANTHER" id="PTHR42203">
    <property type="entry name" value="UPF0058 PROTEIN MJ1205"/>
    <property type="match status" value="1"/>
</dbReference>
<evidence type="ECO:0000256" key="1">
    <source>
        <dbReference type="SAM" id="MobiDB-lite"/>
    </source>
</evidence>
<dbReference type="SUPFAM" id="SSF140371">
    <property type="entry name" value="Vng1086c-like"/>
    <property type="match status" value="1"/>
</dbReference>
<dbReference type="PANTHER" id="PTHR42203:SF2">
    <property type="entry name" value="UPF0058 PROTEIN MJ1205"/>
    <property type="match status" value="1"/>
</dbReference>
<accession>A0A1I2PG26</accession>
<dbReference type="AlphaFoldDB" id="A0A1I2PG26"/>
<dbReference type="Proteomes" id="UP000198876">
    <property type="component" value="Unassembled WGS sequence"/>
</dbReference>
<dbReference type="InterPro" id="IPR002753">
    <property type="entry name" value="UPF0058"/>
</dbReference>
<sequence>MKKNELVHYHALLKQVSTDFVERGIVTREEFAEYEELGISPVALRASRDQHEEAVLLLSEILSVAAGREAEERASEEPTAGESPSTDEHALTTW</sequence>
<dbReference type="Pfam" id="PF01893">
    <property type="entry name" value="UPF0058"/>
    <property type="match status" value="1"/>
</dbReference>
<dbReference type="Gene3D" id="1.20.1270.110">
    <property type="entry name" value="Uncharacterised protein family UPF0058"/>
    <property type="match status" value="1"/>
</dbReference>
<reference evidence="3" key="1">
    <citation type="submission" date="2016-10" db="EMBL/GenBank/DDBJ databases">
        <authorList>
            <person name="Varghese N."/>
            <person name="Submissions S."/>
        </authorList>
    </citation>
    <scope>NUCLEOTIDE SEQUENCE [LARGE SCALE GENOMIC DNA]</scope>
    <source>
        <strain evidence="3">CGMCC 1.7739</strain>
    </source>
</reference>
<dbReference type="InterPro" id="IPR036519">
    <property type="entry name" value="UPF0058_sf"/>
</dbReference>
<evidence type="ECO:0008006" key="4">
    <source>
        <dbReference type="Google" id="ProtNLM"/>
    </source>
</evidence>
<dbReference type="STRING" id="553467.SAMN04488063_1501"/>
<evidence type="ECO:0000313" key="2">
    <source>
        <dbReference type="EMBL" id="SFG12596.1"/>
    </source>
</evidence>
<feature type="region of interest" description="Disordered" evidence="1">
    <location>
        <begin position="68"/>
        <end position="94"/>
    </location>
</feature>
<proteinExistence type="predicted"/>
<dbReference type="RefSeq" id="WP_092890579.1">
    <property type="nucleotide sequence ID" value="NZ_FOOQ01000001.1"/>
</dbReference>